<dbReference type="Pfam" id="PF23728">
    <property type="entry name" value="Tubby_C_like"/>
    <property type="match status" value="1"/>
</dbReference>
<feature type="domain" description="DUF7878" evidence="2">
    <location>
        <begin position="4"/>
        <end position="129"/>
    </location>
</feature>
<evidence type="ECO:0000313" key="3">
    <source>
        <dbReference type="EMBL" id="GGE58084.1"/>
    </source>
</evidence>
<name>A0A917AJU7_9BACI</name>
<reference evidence="3" key="2">
    <citation type="submission" date="2020-09" db="EMBL/GenBank/DDBJ databases">
        <authorList>
            <person name="Sun Q."/>
            <person name="Zhou Y."/>
        </authorList>
    </citation>
    <scope>NUCLEOTIDE SEQUENCE</scope>
    <source>
        <strain evidence="3">CGMCC 1.12698</strain>
    </source>
</reference>
<organism evidence="3 4">
    <name type="scientific">Priestia taiwanensis</name>
    <dbReference type="NCBI Taxonomy" id="1347902"/>
    <lineage>
        <taxon>Bacteria</taxon>
        <taxon>Bacillati</taxon>
        <taxon>Bacillota</taxon>
        <taxon>Bacilli</taxon>
        <taxon>Bacillales</taxon>
        <taxon>Bacillaceae</taxon>
        <taxon>Priestia</taxon>
    </lineage>
</organism>
<reference evidence="3" key="1">
    <citation type="journal article" date="2014" name="Int. J. Syst. Evol. Microbiol.">
        <title>Complete genome sequence of Corynebacterium casei LMG S-19264T (=DSM 44701T), isolated from a smear-ripened cheese.</title>
        <authorList>
            <consortium name="US DOE Joint Genome Institute (JGI-PGF)"/>
            <person name="Walter F."/>
            <person name="Albersmeier A."/>
            <person name="Kalinowski J."/>
            <person name="Ruckert C."/>
        </authorList>
    </citation>
    <scope>NUCLEOTIDE SEQUENCE</scope>
    <source>
        <strain evidence="3">CGMCC 1.12698</strain>
    </source>
</reference>
<proteinExistence type="predicted"/>
<dbReference type="Pfam" id="PF25297">
    <property type="entry name" value="DUF7878"/>
    <property type="match status" value="1"/>
</dbReference>
<protein>
    <recommendedName>
        <fullName evidence="5">Cytoplasmic protein</fullName>
    </recommendedName>
</protein>
<evidence type="ECO:0000259" key="2">
    <source>
        <dbReference type="Pfam" id="PF25297"/>
    </source>
</evidence>
<dbReference type="Proteomes" id="UP000605259">
    <property type="component" value="Unassembled WGS sequence"/>
</dbReference>
<evidence type="ECO:0008006" key="5">
    <source>
        <dbReference type="Google" id="ProtNLM"/>
    </source>
</evidence>
<dbReference type="RefSeq" id="WP_188386918.1">
    <property type="nucleotide sequence ID" value="NZ_BMFK01000001.1"/>
</dbReference>
<keyword evidence="4" id="KW-1185">Reference proteome</keyword>
<dbReference type="InterPro" id="IPR057200">
    <property type="entry name" value="DUF7878"/>
</dbReference>
<sequence>MITFSFELDKHIPQEGEPTYTAYKNGFIEGELTIFVDDRVYFQKPSIKVAELGIYLGEWMEHVQYGQNVQMNYGTMDRKEVILDFTHEEDDKWSISSIWQEFVLDEHISTTTLLEGIKGYIQQLNEELRSIEYPVTFGQYLREERVMQLSYTRPIDSKADETVLELYNGSDQVGVIRGYYKNSLLKMLDFIPRRSSNLKYELKDSEGNIRISTKDTSKWRRRKIYVTYVDNNNTEHEIIVVDGKLVDADSLFTLTYKGADYVIHKKLFGLCKLLKKDHVIADWNIQVEGDTYRMELNVYDEEYVDEWYFVLGVLHSTFCVG</sequence>
<dbReference type="AlphaFoldDB" id="A0A917AJU7"/>
<gene>
    <name evidence="3" type="ORF">GCM10007140_05550</name>
</gene>
<comment type="caution">
    <text evidence="3">The sequence shown here is derived from an EMBL/GenBank/DDBJ whole genome shotgun (WGS) entry which is preliminary data.</text>
</comment>
<evidence type="ECO:0000313" key="4">
    <source>
        <dbReference type="Proteomes" id="UP000605259"/>
    </source>
</evidence>
<accession>A0A917AJU7</accession>
<feature type="domain" description="Tubby C-terminal" evidence="1">
    <location>
        <begin position="150"/>
        <end position="320"/>
    </location>
</feature>
<dbReference type="EMBL" id="BMFK01000001">
    <property type="protein sequence ID" value="GGE58084.1"/>
    <property type="molecule type" value="Genomic_DNA"/>
</dbReference>
<dbReference type="InterPro" id="IPR056944">
    <property type="entry name" value="Tubby_C-like"/>
</dbReference>
<evidence type="ECO:0000259" key="1">
    <source>
        <dbReference type="Pfam" id="PF23728"/>
    </source>
</evidence>